<keyword evidence="7" id="KW-1185">Reference proteome</keyword>
<evidence type="ECO:0000256" key="3">
    <source>
        <dbReference type="ARBA" id="ARBA00022832"/>
    </source>
</evidence>
<keyword evidence="4" id="KW-0443">Lipid metabolism</keyword>
<dbReference type="GO" id="GO:0006631">
    <property type="term" value="P:fatty acid metabolic process"/>
    <property type="evidence" value="ECO:0007669"/>
    <property type="project" value="UniProtKB-KW"/>
</dbReference>
<dbReference type="GO" id="GO:0016874">
    <property type="term" value="F:ligase activity"/>
    <property type="evidence" value="ECO:0007669"/>
    <property type="project" value="UniProtKB-KW"/>
</dbReference>
<keyword evidence="3" id="KW-0276">Fatty acid metabolism</keyword>
<dbReference type="Pfam" id="PF00501">
    <property type="entry name" value="AMP-binding"/>
    <property type="match status" value="1"/>
</dbReference>
<protein>
    <submittedName>
        <fullName evidence="6">Fatty-acyl-CoA synthase</fullName>
    </submittedName>
</protein>
<proteinExistence type="inferred from homology"/>
<evidence type="ECO:0000259" key="5">
    <source>
        <dbReference type="Pfam" id="PF00501"/>
    </source>
</evidence>
<dbReference type="Gene3D" id="3.40.50.980">
    <property type="match status" value="1"/>
</dbReference>
<reference evidence="7" key="1">
    <citation type="submission" date="2016-10" db="EMBL/GenBank/DDBJ databases">
        <authorList>
            <person name="Varghese N."/>
            <person name="Submissions S."/>
        </authorList>
    </citation>
    <scope>NUCLEOTIDE SEQUENCE [LARGE SCALE GENOMIC DNA]</scope>
    <source>
        <strain evidence="7">JCM 15604</strain>
    </source>
</reference>
<sequence>MSIFETGLTPLAVNHVALSPLSFIERTAAVYGQYPAVIHGSLRRNWQDTYERCRRLASALSRRGIGKGDTVAVMLPNIPAMLEVHFGVPMIGAVLNTLNVRLDAPAIAFMLEHGEAKVLITDREFHSVIREALSLLAHPPLVVDVDDPEYGEGQAVSDLDYEALLAEGDPQFAWQWPEDEWQAISLNYTSGTTGNPKGVVHRPQGGECGHSGGGHHWVLPRATGQLQIAQNRGVP</sequence>
<evidence type="ECO:0000256" key="1">
    <source>
        <dbReference type="ARBA" id="ARBA00006432"/>
    </source>
</evidence>
<dbReference type="Proteomes" id="UP000182025">
    <property type="component" value="Unassembled WGS sequence"/>
</dbReference>
<dbReference type="PANTHER" id="PTHR43859">
    <property type="entry name" value="ACYL-ACTIVATING ENZYME"/>
    <property type="match status" value="1"/>
</dbReference>
<dbReference type="SUPFAM" id="SSF56801">
    <property type="entry name" value="Acetyl-CoA synthetase-like"/>
    <property type="match status" value="1"/>
</dbReference>
<evidence type="ECO:0000313" key="7">
    <source>
        <dbReference type="Proteomes" id="UP000182025"/>
    </source>
</evidence>
<evidence type="ECO:0000256" key="2">
    <source>
        <dbReference type="ARBA" id="ARBA00022598"/>
    </source>
</evidence>
<organism evidence="6 7">
    <name type="scientific">Ectopseudomonas toyotomiensis</name>
    <dbReference type="NCBI Taxonomy" id="554344"/>
    <lineage>
        <taxon>Bacteria</taxon>
        <taxon>Pseudomonadati</taxon>
        <taxon>Pseudomonadota</taxon>
        <taxon>Gammaproteobacteria</taxon>
        <taxon>Pseudomonadales</taxon>
        <taxon>Pseudomonadaceae</taxon>
        <taxon>Ectopseudomonas</taxon>
    </lineage>
</organism>
<keyword evidence="2" id="KW-0436">Ligase</keyword>
<dbReference type="EMBL" id="FOXK01000004">
    <property type="protein sequence ID" value="SFP69643.1"/>
    <property type="molecule type" value="Genomic_DNA"/>
</dbReference>
<dbReference type="AlphaFoldDB" id="A0A1I5SFY0"/>
<gene>
    <name evidence="6" type="ORF">SAMN05216177_104237</name>
</gene>
<evidence type="ECO:0000313" key="6">
    <source>
        <dbReference type="EMBL" id="SFP69643.1"/>
    </source>
</evidence>
<evidence type="ECO:0000256" key="4">
    <source>
        <dbReference type="ARBA" id="ARBA00023098"/>
    </source>
</evidence>
<name>A0A1I5SFY0_9GAMM</name>
<accession>A0A1I5SFY0</accession>
<comment type="similarity">
    <text evidence="1">Belongs to the ATP-dependent AMP-binding enzyme family.</text>
</comment>
<dbReference type="InterPro" id="IPR000873">
    <property type="entry name" value="AMP-dep_synth/lig_dom"/>
</dbReference>
<feature type="domain" description="AMP-dependent synthetase/ligase" evidence="5">
    <location>
        <begin position="25"/>
        <end position="202"/>
    </location>
</feature>
<dbReference type="PANTHER" id="PTHR43859:SF4">
    <property type="entry name" value="BUTANOATE--COA LIGASE AAE1-RELATED"/>
    <property type="match status" value="1"/>
</dbReference>